<name>A0A9R1W7A0_LACSA</name>
<organism evidence="2 3">
    <name type="scientific">Lactuca sativa</name>
    <name type="common">Garden lettuce</name>
    <dbReference type="NCBI Taxonomy" id="4236"/>
    <lineage>
        <taxon>Eukaryota</taxon>
        <taxon>Viridiplantae</taxon>
        <taxon>Streptophyta</taxon>
        <taxon>Embryophyta</taxon>
        <taxon>Tracheophyta</taxon>
        <taxon>Spermatophyta</taxon>
        <taxon>Magnoliopsida</taxon>
        <taxon>eudicotyledons</taxon>
        <taxon>Gunneridae</taxon>
        <taxon>Pentapetalae</taxon>
        <taxon>asterids</taxon>
        <taxon>campanulids</taxon>
        <taxon>Asterales</taxon>
        <taxon>Asteraceae</taxon>
        <taxon>Cichorioideae</taxon>
        <taxon>Cichorieae</taxon>
        <taxon>Lactucinae</taxon>
        <taxon>Lactuca</taxon>
    </lineage>
</organism>
<feature type="domain" description="RSE1/DDB1/CPSF1 C-terminal" evidence="1">
    <location>
        <begin position="16"/>
        <end position="77"/>
    </location>
</feature>
<gene>
    <name evidence="2" type="ORF">LSAT_V11C300153730</name>
</gene>
<protein>
    <recommendedName>
        <fullName evidence="1">RSE1/DDB1/CPSF1 C-terminal domain-containing protein</fullName>
    </recommendedName>
</protein>
<comment type="caution">
    <text evidence="2">The sequence shown here is derived from an EMBL/GenBank/DDBJ whole genome shotgun (WGS) entry which is preliminary data.</text>
</comment>
<evidence type="ECO:0000259" key="1">
    <source>
        <dbReference type="Pfam" id="PF03178"/>
    </source>
</evidence>
<proteinExistence type="predicted"/>
<accession>A0A9R1W7A0</accession>
<evidence type="ECO:0000313" key="3">
    <source>
        <dbReference type="Proteomes" id="UP000235145"/>
    </source>
</evidence>
<sequence>MPLKRAVVYAQSYDQEVYSKEMKGVISALASIQGYLLVALGPKVILHKWIGSELSGVAFFDAPPLYVVSSNIVSHLLHLSIFFARFVTIGALQPEVSFLFCTSQNSLIKWL</sequence>
<reference evidence="2 3" key="1">
    <citation type="journal article" date="2017" name="Nat. Commun.">
        <title>Genome assembly with in vitro proximity ligation data and whole-genome triplication in lettuce.</title>
        <authorList>
            <person name="Reyes-Chin-Wo S."/>
            <person name="Wang Z."/>
            <person name="Yang X."/>
            <person name="Kozik A."/>
            <person name="Arikit S."/>
            <person name="Song C."/>
            <person name="Xia L."/>
            <person name="Froenicke L."/>
            <person name="Lavelle D.O."/>
            <person name="Truco M.J."/>
            <person name="Xia R."/>
            <person name="Zhu S."/>
            <person name="Xu C."/>
            <person name="Xu H."/>
            <person name="Xu X."/>
            <person name="Cox K."/>
            <person name="Korf I."/>
            <person name="Meyers B.C."/>
            <person name="Michelmore R.W."/>
        </authorList>
    </citation>
    <scope>NUCLEOTIDE SEQUENCE [LARGE SCALE GENOMIC DNA]</scope>
    <source>
        <strain evidence="3">cv. Salinas</strain>
        <tissue evidence="2">Seedlings</tissue>
    </source>
</reference>
<dbReference type="EMBL" id="NBSK02000003">
    <property type="protein sequence ID" value="KAJ0218444.1"/>
    <property type="molecule type" value="Genomic_DNA"/>
</dbReference>
<dbReference type="AlphaFoldDB" id="A0A9R1W7A0"/>
<dbReference type="Gene3D" id="2.130.10.10">
    <property type="entry name" value="YVTN repeat-like/Quinoprotein amine dehydrogenase"/>
    <property type="match status" value="1"/>
</dbReference>
<dbReference type="InterPro" id="IPR004871">
    <property type="entry name" value="RSE1/DDB1/CPSF1_C"/>
</dbReference>
<dbReference type="GO" id="GO:0005634">
    <property type="term" value="C:nucleus"/>
    <property type="evidence" value="ECO:0007669"/>
    <property type="project" value="InterPro"/>
</dbReference>
<dbReference type="InterPro" id="IPR015943">
    <property type="entry name" value="WD40/YVTN_repeat-like_dom_sf"/>
</dbReference>
<dbReference type="Proteomes" id="UP000235145">
    <property type="component" value="Unassembled WGS sequence"/>
</dbReference>
<dbReference type="GO" id="GO:0003676">
    <property type="term" value="F:nucleic acid binding"/>
    <property type="evidence" value="ECO:0007669"/>
    <property type="project" value="InterPro"/>
</dbReference>
<keyword evidence="3" id="KW-1185">Reference proteome</keyword>
<dbReference type="Pfam" id="PF03178">
    <property type="entry name" value="CPSF_A"/>
    <property type="match status" value="1"/>
</dbReference>
<evidence type="ECO:0000313" key="2">
    <source>
        <dbReference type="EMBL" id="KAJ0218444.1"/>
    </source>
</evidence>